<protein>
    <submittedName>
        <fullName evidence="2">Putative transposase</fullName>
    </submittedName>
</protein>
<evidence type="ECO:0000313" key="2">
    <source>
        <dbReference type="EMBL" id="ABE64854.1"/>
    </source>
</evidence>
<evidence type="ECO:0000313" key="3">
    <source>
        <dbReference type="Proteomes" id="UP000001953"/>
    </source>
</evidence>
<evidence type="ECO:0000259" key="1">
    <source>
        <dbReference type="Pfam" id="PF13358"/>
    </source>
</evidence>
<dbReference type="PANTHER" id="PTHR30347:SF1">
    <property type="entry name" value="MECHANOSENSITIVE CHANNEL MSCK"/>
    <property type="match status" value="1"/>
</dbReference>
<dbReference type="AlphaFoldDB" id="Q1QFZ3"/>
<proteinExistence type="predicted"/>
<accession>Q1QFZ3</accession>
<dbReference type="Pfam" id="PF13358">
    <property type="entry name" value="DDE_3"/>
    <property type="match status" value="1"/>
</dbReference>
<dbReference type="InterPro" id="IPR052702">
    <property type="entry name" value="MscS-like_channel"/>
</dbReference>
<dbReference type="KEGG" id="nha:Nham_4241"/>
<keyword evidence="2" id="KW-0614">Plasmid</keyword>
<organism evidence="2 3">
    <name type="scientific">Nitrobacter hamburgensis (strain DSM 10229 / NCIMB 13809 / X14)</name>
    <dbReference type="NCBI Taxonomy" id="323097"/>
    <lineage>
        <taxon>Bacteria</taxon>
        <taxon>Pseudomonadati</taxon>
        <taxon>Pseudomonadota</taxon>
        <taxon>Alphaproteobacteria</taxon>
        <taxon>Hyphomicrobiales</taxon>
        <taxon>Nitrobacteraceae</taxon>
        <taxon>Nitrobacter</taxon>
    </lineage>
</organism>
<dbReference type="SUPFAM" id="SSF46689">
    <property type="entry name" value="Homeodomain-like"/>
    <property type="match status" value="1"/>
</dbReference>
<name>Q1QFZ3_NITHX</name>
<keyword evidence="3" id="KW-1185">Reference proteome</keyword>
<dbReference type="EMBL" id="CP000320">
    <property type="protein sequence ID" value="ABE64854.1"/>
    <property type="molecule type" value="Genomic_DNA"/>
</dbReference>
<dbReference type="NCBIfam" id="NF033545">
    <property type="entry name" value="transpos_IS630"/>
    <property type="match status" value="1"/>
</dbReference>
<feature type="domain" description="Tc1-like transposase DDE" evidence="1">
    <location>
        <begin position="175"/>
        <end position="319"/>
    </location>
</feature>
<dbReference type="InterPro" id="IPR047655">
    <property type="entry name" value="Transpos_IS630-like"/>
</dbReference>
<gene>
    <name evidence="2" type="ordered locus">Nham_4241</name>
</gene>
<geneLocation type="plasmid" evidence="3">
    <name>pNITHX1</name>
</geneLocation>
<dbReference type="InterPro" id="IPR012337">
    <property type="entry name" value="RNaseH-like_sf"/>
</dbReference>
<dbReference type="Pfam" id="PF13565">
    <property type="entry name" value="HTH_32"/>
    <property type="match status" value="1"/>
</dbReference>
<dbReference type="Proteomes" id="UP000001953">
    <property type="component" value="Plasmid 1"/>
</dbReference>
<sequence length="356" mass="40596">MIPEAREVRLSRKDHNVLEARCRSPVTLQRDLKRARIVLLAADGRSTRSIAKEVGIQPRIVSLWRHRYANHGLEGLQDKPRLGKQPIYTKATDKRILKLLDKPPPQGFARWTGPLLAGALGDVDVQYVWRFLRSHKIDLAARKSKSWCESNDPNFTAKAADVVGLYVAPPAKAIVLCVDEKPSIQALERAQGYLKLPNGRVLTGQSHDYKRHGTTTLFAALEVATGKIIAAHSKRRRRVEFLDFMNSVTAAFPDRKLHVILDNLNTHKKNEHWLKAHPNVQFHFTPTSASWLNQVEVWFSILQGQSLSGASFTSLKQLQEHIDTYVNAYNDKAEPFVWTKKKVRQRRFQGRRITQL</sequence>
<dbReference type="InterPro" id="IPR038717">
    <property type="entry name" value="Tc1-like_DDE_dom"/>
</dbReference>
<dbReference type="RefSeq" id="WP_011504885.1">
    <property type="nucleotide sequence ID" value="NC_007959.1"/>
</dbReference>
<dbReference type="OrthoDB" id="2375382at2"/>
<reference evidence="3" key="1">
    <citation type="submission" date="2006-03" db="EMBL/GenBank/DDBJ databases">
        <title>Complete sequence of plasmid 1 of Nitrobacter hamburgensis X14.</title>
        <authorList>
            <consortium name="US DOE Joint Genome Institute"/>
            <person name="Copeland A."/>
            <person name="Lucas S."/>
            <person name="Lapidus A."/>
            <person name="Barry K."/>
            <person name="Detter J.C."/>
            <person name="Glavina del Rio T."/>
            <person name="Hammon N."/>
            <person name="Israni S."/>
            <person name="Dalin E."/>
            <person name="Tice H."/>
            <person name="Pitluck S."/>
            <person name="Chain P."/>
            <person name="Malfatti S."/>
            <person name="Shin M."/>
            <person name="Vergez L."/>
            <person name="Schmutz J."/>
            <person name="Larimer F."/>
            <person name="Land M."/>
            <person name="Hauser L."/>
            <person name="Kyrpides N."/>
            <person name="Ivanova N."/>
            <person name="Ward B."/>
            <person name="Arp D."/>
            <person name="Klotz M."/>
            <person name="Stein L."/>
            <person name="O'Mullan G."/>
            <person name="Starkenburg S."/>
            <person name="Sayavedra L."/>
            <person name="Poret-Peterson A.T."/>
            <person name="Gentry M.E."/>
            <person name="Bruce D."/>
            <person name="Richardson P."/>
        </authorList>
    </citation>
    <scope>NUCLEOTIDE SEQUENCE [LARGE SCALE GENOMIC DNA]</scope>
    <source>
        <strain evidence="3">DSM 10229 / NCIMB 13809 / X14</strain>
        <plasmid evidence="3">Plasmid pNITHX1</plasmid>
    </source>
</reference>
<dbReference type="PANTHER" id="PTHR30347">
    <property type="entry name" value="POTASSIUM CHANNEL RELATED"/>
    <property type="match status" value="1"/>
</dbReference>
<dbReference type="InterPro" id="IPR009057">
    <property type="entry name" value="Homeodomain-like_sf"/>
</dbReference>
<dbReference type="SUPFAM" id="SSF53098">
    <property type="entry name" value="Ribonuclease H-like"/>
    <property type="match status" value="1"/>
</dbReference>
<dbReference type="HOGENOM" id="CLU_041125_0_0_5"/>